<evidence type="ECO:0000256" key="1">
    <source>
        <dbReference type="SAM" id="MobiDB-lite"/>
    </source>
</evidence>
<dbReference type="Proteomes" id="UP000076727">
    <property type="component" value="Unassembled WGS sequence"/>
</dbReference>
<name>A0A165SPB6_9APHY</name>
<proteinExistence type="predicted"/>
<keyword evidence="2" id="KW-1133">Transmembrane helix</keyword>
<evidence type="ECO:0000256" key="2">
    <source>
        <dbReference type="SAM" id="Phobius"/>
    </source>
</evidence>
<feature type="transmembrane region" description="Helical" evidence="2">
    <location>
        <begin position="266"/>
        <end position="290"/>
    </location>
</feature>
<feature type="transmembrane region" description="Helical" evidence="2">
    <location>
        <begin position="296"/>
        <end position="316"/>
    </location>
</feature>
<feature type="domain" description="DUF6534" evidence="3">
    <location>
        <begin position="239"/>
        <end position="327"/>
    </location>
</feature>
<evidence type="ECO:0000313" key="4">
    <source>
        <dbReference type="EMBL" id="KZT72293.1"/>
    </source>
</evidence>
<feature type="transmembrane region" description="Helical" evidence="2">
    <location>
        <begin position="227"/>
        <end position="254"/>
    </location>
</feature>
<feature type="transmembrane region" description="Helical" evidence="2">
    <location>
        <begin position="143"/>
        <end position="163"/>
    </location>
</feature>
<feature type="region of interest" description="Disordered" evidence="1">
    <location>
        <begin position="352"/>
        <end position="375"/>
    </location>
</feature>
<sequence>MAYGMDRCMHALLTASASLFKMEIYVNWSVSHCADCRILEDPTPDNMSAGPNAILITPYPTQFLVPILLGFGFNWALQGTLSLQVYHYCKLFPNDSICLKCLVCGLCAYEWGQTTVATCAIYTVFSPLYDVINVTSLIRFDVFAWLAMLLMPIFTAAAAQSFYAWRIAILSQRRIFASIVLIGVALAFTFGLVGAIPMDPQIILVTSSGDGIDFIKTRFVDSSRGGWVFWGTVVWAICSVIVDAMIVAFMVYSLRRLNTWRGRTDILINRIVTLVIEAGCLTVFAALAVLGTWIHGWFTGSAGLVIPLLILPKLYANAMMTTLNIRAYRQSPSSGVNMQPNNLLDMQLRKSNGHVSESSSVRETDAECGASEETH</sequence>
<evidence type="ECO:0000259" key="3">
    <source>
        <dbReference type="Pfam" id="PF20152"/>
    </source>
</evidence>
<dbReference type="AlphaFoldDB" id="A0A165SPB6"/>
<dbReference type="Pfam" id="PF20152">
    <property type="entry name" value="DUF6534"/>
    <property type="match status" value="1"/>
</dbReference>
<keyword evidence="2" id="KW-0472">Membrane</keyword>
<dbReference type="OrthoDB" id="2953893at2759"/>
<protein>
    <recommendedName>
        <fullName evidence="3">DUF6534 domain-containing protein</fullName>
    </recommendedName>
</protein>
<accession>A0A165SPB6</accession>
<keyword evidence="5" id="KW-1185">Reference proteome</keyword>
<organism evidence="4 5">
    <name type="scientific">Daedalea quercina L-15889</name>
    <dbReference type="NCBI Taxonomy" id="1314783"/>
    <lineage>
        <taxon>Eukaryota</taxon>
        <taxon>Fungi</taxon>
        <taxon>Dikarya</taxon>
        <taxon>Basidiomycota</taxon>
        <taxon>Agaricomycotina</taxon>
        <taxon>Agaricomycetes</taxon>
        <taxon>Polyporales</taxon>
        <taxon>Fomitopsis</taxon>
    </lineage>
</organism>
<dbReference type="PANTHER" id="PTHR40465">
    <property type="entry name" value="CHROMOSOME 1, WHOLE GENOME SHOTGUN SEQUENCE"/>
    <property type="match status" value="1"/>
</dbReference>
<reference evidence="4 5" key="1">
    <citation type="journal article" date="2016" name="Mol. Biol. Evol.">
        <title>Comparative Genomics of Early-Diverging Mushroom-Forming Fungi Provides Insights into the Origins of Lignocellulose Decay Capabilities.</title>
        <authorList>
            <person name="Nagy L.G."/>
            <person name="Riley R."/>
            <person name="Tritt A."/>
            <person name="Adam C."/>
            <person name="Daum C."/>
            <person name="Floudas D."/>
            <person name="Sun H."/>
            <person name="Yadav J.S."/>
            <person name="Pangilinan J."/>
            <person name="Larsson K.H."/>
            <person name="Matsuura K."/>
            <person name="Barry K."/>
            <person name="Labutti K."/>
            <person name="Kuo R."/>
            <person name="Ohm R.A."/>
            <person name="Bhattacharya S.S."/>
            <person name="Shirouzu T."/>
            <person name="Yoshinaga Y."/>
            <person name="Martin F.M."/>
            <person name="Grigoriev I.V."/>
            <person name="Hibbett D.S."/>
        </authorList>
    </citation>
    <scope>NUCLEOTIDE SEQUENCE [LARGE SCALE GENOMIC DNA]</scope>
    <source>
        <strain evidence="4 5">L-15889</strain>
    </source>
</reference>
<evidence type="ECO:0000313" key="5">
    <source>
        <dbReference type="Proteomes" id="UP000076727"/>
    </source>
</evidence>
<gene>
    <name evidence="4" type="ORF">DAEQUDRAFT_722960</name>
</gene>
<dbReference type="PANTHER" id="PTHR40465:SF1">
    <property type="entry name" value="DUF6534 DOMAIN-CONTAINING PROTEIN"/>
    <property type="match status" value="1"/>
</dbReference>
<keyword evidence="2" id="KW-0812">Transmembrane</keyword>
<feature type="transmembrane region" description="Helical" evidence="2">
    <location>
        <begin position="175"/>
        <end position="196"/>
    </location>
</feature>
<feature type="transmembrane region" description="Helical" evidence="2">
    <location>
        <begin position="57"/>
        <end position="77"/>
    </location>
</feature>
<dbReference type="InterPro" id="IPR045339">
    <property type="entry name" value="DUF6534"/>
</dbReference>
<dbReference type="EMBL" id="KV429041">
    <property type="protein sequence ID" value="KZT72293.1"/>
    <property type="molecule type" value="Genomic_DNA"/>
</dbReference>
<dbReference type="STRING" id="1314783.A0A165SPB6"/>